<dbReference type="Gene3D" id="3.40.1090.10">
    <property type="entry name" value="Cytosolic phospholipase A2 catalytic domain"/>
    <property type="match status" value="2"/>
</dbReference>
<dbReference type="InterPro" id="IPR016035">
    <property type="entry name" value="Acyl_Trfase/lysoPLipase"/>
</dbReference>
<dbReference type="Pfam" id="PF01734">
    <property type="entry name" value="Patatin"/>
    <property type="match status" value="1"/>
</dbReference>
<feature type="compositionally biased region" description="Polar residues" evidence="5">
    <location>
        <begin position="222"/>
        <end position="231"/>
    </location>
</feature>
<feature type="short sequence motif" description="DGA/G" evidence="4">
    <location>
        <begin position="157"/>
        <end position="159"/>
    </location>
</feature>
<organism evidence="7 8">
    <name type="scientific">Pseudidiomarina indica</name>
    <dbReference type="NCBI Taxonomy" id="1159017"/>
    <lineage>
        <taxon>Bacteria</taxon>
        <taxon>Pseudomonadati</taxon>
        <taxon>Pseudomonadota</taxon>
        <taxon>Gammaproteobacteria</taxon>
        <taxon>Alteromonadales</taxon>
        <taxon>Idiomarinaceae</taxon>
        <taxon>Pseudidiomarina</taxon>
    </lineage>
</organism>
<keyword evidence="1 4" id="KW-0378">Hydrolase</keyword>
<keyword evidence="2 4" id="KW-0442">Lipid degradation</keyword>
<evidence type="ECO:0000313" key="8">
    <source>
        <dbReference type="Proteomes" id="UP000199626"/>
    </source>
</evidence>
<dbReference type="EMBL" id="FMXN01000001">
    <property type="protein sequence ID" value="SDB05629.1"/>
    <property type="molecule type" value="Genomic_DNA"/>
</dbReference>
<dbReference type="Proteomes" id="UP000199626">
    <property type="component" value="Unassembled WGS sequence"/>
</dbReference>
<dbReference type="AlphaFoldDB" id="A0A1G6AB74"/>
<dbReference type="STRING" id="1159017.SAMN02927930_00251"/>
<evidence type="ECO:0000256" key="5">
    <source>
        <dbReference type="SAM" id="MobiDB-lite"/>
    </source>
</evidence>
<dbReference type="PANTHER" id="PTHR14226:SF76">
    <property type="entry name" value="NTE FAMILY PROTEIN RSSA"/>
    <property type="match status" value="1"/>
</dbReference>
<dbReference type="SUPFAM" id="SSF52151">
    <property type="entry name" value="FabD/lysophospholipase-like"/>
    <property type="match status" value="1"/>
</dbReference>
<reference evidence="8" key="1">
    <citation type="submission" date="2016-10" db="EMBL/GenBank/DDBJ databases">
        <authorList>
            <person name="Varghese N."/>
            <person name="Submissions S."/>
        </authorList>
    </citation>
    <scope>NUCLEOTIDE SEQUENCE [LARGE SCALE GENOMIC DNA]</scope>
    <source>
        <strain evidence="8">CGMCC 1.10824</strain>
    </source>
</reference>
<dbReference type="InterPro" id="IPR002641">
    <property type="entry name" value="PNPLA_dom"/>
</dbReference>
<feature type="active site" description="Proton acceptor" evidence="4">
    <location>
        <position position="157"/>
    </location>
</feature>
<dbReference type="PANTHER" id="PTHR14226">
    <property type="entry name" value="NEUROPATHY TARGET ESTERASE/SWISS CHEESE D.MELANOGASTER"/>
    <property type="match status" value="1"/>
</dbReference>
<dbReference type="GO" id="GO:0016042">
    <property type="term" value="P:lipid catabolic process"/>
    <property type="evidence" value="ECO:0007669"/>
    <property type="project" value="UniProtKB-UniRule"/>
</dbReference>
<dbReference type="InterPro" id="IPR050301">
    <property type="entry name" value="NTE"/>
</dbReference>
<accession>A0A1G6AB74</accession>
<sequence length="348" mass="37917">MMTPNVQVALALGSGAARGWAHIGVIQALQEMGVHVHLVAGTSIGSLVGAAFAAGRLSDLESWVRGMDRWEVFNLLDFGFNHGGLIHGEKVFSRAREVIGSIDIEDMPLVYGAVATDLYSGREIWLRKGDVYEAARASCSMPGLLAPTALNGRWLVDGALVNPVPVSLCRALGSDFVIAVNLNSQLNTSAIEARSKYVAPKEPTHDVTAKDQPQVDVYGHNTPPSETTVDPQKTDEGDQSEPGFFHNFLSHSQQYWDAMMEKMNGNLHKAPGMLGVMSGSIDIMQERITKARLAGDPPDILIQPKLGQISLMEFERGNEAIAVGYETTIRMKDFILAELELYKERRGS</sequence>
<feature type="region of interest" description="Disordered" evidence="5">
    <location>
        <begin position="200"/>
        <end position="240"/>
    </location>
</feature>
<evidence type="ECO:0000256" key="2">
    <source>
        <dbReference type="ARBA" id="ARBA00022963"/>
    </source>
</evidence>
<evidence type="ECO:0000256" key="1">
    <source>
        <dbReference type="ARBA" id="ARBA00022801"/>
    </source>
</evidence>
<evidence type="ECO:0000259" key="6">
    <source>
        <dbReference type="PROSITE" id="PS51635"/>
    </source>
</evidence>
<name>A0A1G6AB74_9GAMM</name>
<dbReference type="GO" id="GO:0016787">
    <property type="term" value="F:hydrolase activity"/>
    <property type="evidence" value="ECO:0007669"/>
    <property type="project" value="UniProtKB-UniRule"/>
</dbReference>
<evidence type="ECO:0000256" key="4">
    <source>
        <dbReference type="PROSITE-ProRule" id="PRU01161"/>
    </source>
</evidence>
<proteinExistence type="predicted"/>
<evidence type="ECO:0000256" key="3">
    <source>
        <dbReference type="ARBA" id="ARBA00023098"/>
    </source>
</evidence>
<evidence type="ECO:0000313" key="7">
    <source>
        <dbReference type="EMBL" id="SDB05629.1"/>
    </source>
</evidence>
<dbReference type="RefSeq" id="WP_092590919.1">
    <property type="nucleotide sequence ID" value="NZ_FMXN01000001.1"/>
</dbReference>
<keyword evidence="3 4" id="KW-0443">Lipid metabolism</keyword>
<feature type="domain" description="PNPLA" evidence="6">
    <location>
        <begin position="10"/>
        <end position="170"/>
    </location>
</feature>
<gene>
    <name evidence="7" type="ORF">SAMN02927930_00251</name>
</gene>
<keyword evidence="8" id="KW-1185">Reference proteome</keyword>
<feature type="active site" description="Nucleophile" evidence="4">
    <location>
        <position position="43"/>
    </location>
</feature>
<comment type="caution">
    <text evidence="4">Lacks conserved residue(s) required for the propagation of feature annotation.</text>
</comment>
<protein>
    <submittedName>
        <fullName evidence="7">NTE family protein</fullName>
    </submittedName>
</protein>
<dbReference type="PROSITE" id="PS51635">
    <property type="entry name" value="PNPLA"/>
    <property type="match status" value="1"/>
</dbReference>
<dbReference type="OrthoDB" id="5290098at2"/>
<feature type="short sequence motif" description="GXSXG" evidence="4">
    <location>
        <begin position="41"/>
        <end position="45"/>
    </location>
</feature>